<proteinExistence type="predicted"/>
<dbReference type="Gene3D" id="3.90.550.10">
    <property type="entry name" value="Spore Coat Polysaccharide Biosynthesis Protein SpsA, Chain A"/>
    <property type="match status" value="1"/>
</dbReference>
<evidence type="ECO:0000313" key="1">
    <source>
        <dbReference type="EMBL" id="PPK87898.1"/>
    </source>
</evidence>
<reference evidence="1 2" key="1">
    <citation type="submission" date="2018-02" db="EMBL/GenBank/DDBJ databases">
        <title>Genomic Encyclopedia of Archaeal and Bacterial Type Strains, Phase II (KMG-II): from individual species to whole genera.</title>
        <authorList>
            <person name="Goeker M."/>
        </authorList>
    </citation>
    <scope>NUCLEOTIDE SEQUENCE [LARGE SCALE GENOMIC DNA]</scope>
    <source>
        <strain evidence="1 2">DSM 29526</strain>
    </source>
</reference>
<organism evidence="1 2">
    <name type="scientific">Neolewinella xylanilytica</name>
    <dbReference type="NCBI Taxonomy" id="1514080"/>
    <lineage>
        <taxon>Bacteria</taxon>
        <taxon>Pseudomonadati</taxon>
        <taxon>Bacteroidota</taxon>
        <taxon>Saprospiria</taxon>
        <taxon>Saprospirales</taxon>
        <taxon>Lewinellaceae</taxon>
        <taxon>Neolewinella</taxon>
    </lineage>
</organism>
<name>A0A2S6I8U2_9BACT</name>
<accession>A0A2S6I8U2</accession>
<dbReference type="RefSeq" id="WP_146088706.1">
    <property type="nucleotide sequence ID" value="NZ_PTJC01000005.1"/>
</dbReference>
<sequence length="315" mass="36113">MSAVKSVICTVFERDYHHGVGALANSLYAAGFRGDLYAGYRGTLPPWIGDATPDASGNLEWEVAPGFQIYFAKQATDEMLAYAKPELIRQVWKRYEARGMENVFYIDCDIVIKAKWHHFEDWAQWGVALCEDMNSPLPVTHPLRKQWQQYYAGFGIAYTPQDSTYVNGGFVGINKKYRAFSELWEQLQVYMKQYTGKQESIGIADRWNMFHFMDQDALNIAKDLTPEVSIMGREAMDFGRLGQVMSHAAGRRKPWHKNYVKNILINGSRPSNTDKVYWHHVETPIRIHSAATVRKKRFALKAAALIGRFFTRPLA</sequence>
<dbReference type="Proteomes" id="UP000237662">
    <property type="component" value="Unassembled WGS sequence"/>
</dbReference>
<comment type="caution">
    <text evidence="1">The sequence shown here is derived from an EMBL/GenBank/DDBJ whole genome shotgun (WGS) entry which is preliminary data.</text>
</comment>
<dbReference type="SUPFAM" id="SSF53448">
    <property type="entry name" value="Nucleotide-diphospho-sugar transferases"/>
    <property type="match status" value="1"/>
</dbReference>
<evidence type="ECO:0008006" key="3">
    <source>
        <dbReference type="Google" id="ProtNLM"/>
    </source>
</evidence>
<keyword evidence="2" id="KW-1185">Reference proteome</keyword>
<dbReference type="OrthoDB" id="8479124at2"/>
<evidence type="ECO:0000313" key="2">
    <source>
        <dbReference type="Proteomes" id="UP000237662"/>
    </source>
</evidence>
<dbReference type="InterPro" id="IPR029044">
    <property type="entry name" value="Nucleotide-diphossugar_trans"/>
</dbReference>
<protein>
    <recommendedName>
        <fullName evidence="3">Glycosyl transferase family 8</fullName>
    </recommendedName>
</protein>
<dbReference type="AlphaFoldDB" id="A0A2S6I8U2"/>
<dbReference type="EMBL" id="PTJC01000005">
    <property type="protein sequence ID" value="PPK87898.1"/>
    <property type="molecule type" value="Genomic_DNA"/>
</dbReference>
<gene>
    <name evidence="1" type="ORF">CLV84_0857</name>
</gene>